<reference evidence="1 2" key="1">
    <citation type="submission" date="2015-10" db="EMBL/GenBank/DDBJ databases">
        <title>Genome analyses suggest a sexual origin of heterokaryosis in a supposedly ancient asexual fungus.</title>
        <authorList>
            <person name="Ropars J."/>
            <person name="Sedzielewska K."/>
            <person name="Noel J."/>
            <person name="Charron P."/>
            <person name="Farinelli L."/>
            <person name="Marton T."/>
            <person name="Kruger M."/>
            <person name="Pelin A."/>
            <person name="Brachmann A."/>
            <person name="Corradi N."/>
        </authorList>
    </citation>
    <scope>NUCLEOTIDE SEQUENCE [LARGE SCALE GENOMIC DNA]</scope>
    <source>
        <strain evidence="1 2">A4</strain>
    </source>
</reference>
<comment type="caution">
    <text evidence="1">The sequence shown here is derived from an EMBL/GenBank/DDBJ whole genome shotgun (WGS) entry which is preliminary data.</text>
</comment>
<dbReference type="Proteomes" id="UP000234323">
    <property type="component" value="Unassembled WGS sequence"/>
</dbReference>
<proteinExistence type="predicted"/>
<protein>
    <recommendedName>
        <fullName evidence="3">Crinkler family protein</fullName>
    </recommendedName>
</protein>
<evidence type="ECO:0008006" key="3">
    <source>
        <dbReference type="Google" id="ProtNLM"/>
    </source>
</evidence>
<sequence length="219" mass="24962">MGSTNSVNLSDHNCELISLRFDIIKSLINEFKYKKVILVQIPPFSGKTSTVQILKEALVNAPNILIIKIKKESADKESADQFWTTVKSLLQEVSSINIIMFAAYGYKSYNYTGLITHVKLPEKNCKSLIDINFLKVTKGHAGLYLNSKKFDLSIYNNCYAVPYIKSLNRKQLELCEETYLKEKASFSDDEDAIYLVKTGVLMVVKDNRRTLDITYITHI</sequence>
<dbReference type="EMBL" id="LLXI01000648">
    <property type="protein sequence ID" value="PKY48518.1"/>
    <property type="molecule type" value="Genomic_DNA"/>
</dbReference>
<accession>A0A2I1GPE5</accession>
<keyword evidence="2" id="KW-1185">Reference proteome</keyword>
<name>A0A2I1GPE5_9GLOM</name>
<evidence type="ECO:0000313" key="2">
    <source>
        <dbReference type="Proteomes" id="UP000234323"/>
    </source>
</evidence>
<evidence type="ECO:0000313" key="1">
    <source>
        <dbReference type="EMBL" id="PKY48518.1"/>
    </source>
</evidence>
<dbReference type="AlphaFoldDB" id="A0A2I1GPE5"/>
<organism evidence="1 2">
    <name type="scientific">Rhizophagus irregularis</name>
    <dbReference type="NCBI Taxonomy" id="588596"/>
    <lineage>
        <taxon>Eukaryota</taxon>
        <taxon>Fungi</taxon>
        <taxon>Fungi incertae sedis</taxon>
        <taxon>Mucoromycota</taxon>
        <taxon>Glomeromycotina</taxon>
        <taxon>Glomeromycetes</taxon>
        <taxon>Glomerales</taxon>
        <taxon>Glomeraceae</taxon>
        <taxon>Rhizophagus</taxon>
    </lineage>
</organism>
<gene>
    <name evidence="1" type="ORF">RhiirA4_464139</name>
</gene>